<evidence type="ECO:0000256" key="1">
    <source>
        <dbReference type="ARBA" id="ARBA00022737"/>
    </source>
</evidence>
<dbReference type="SMART" id="SM00248">
    <property type="entry name" value="ANK"/>
    <property type="match status" value="3"/>
</dbReference>
<dbReference type="InterPro" id="IPR050776">
    <property type="entry name" value="Ank_Repeat/CDKN_Inhibitor"/>
</dbReference>
<reference evidence="6" key="1">
    <citation type="submission" date="2021-01" db="EMBL/GenBank/DDBJ databases">
        <authorList>
            <person name="Corre E."/>
            <person name="Pelletier E."/>
            <person name="Niang G."/>
            <person name="Scheremetjew M."/>
            <person name="Finn R."/>
            <person name="Kale V."/>
            <person name="Holt S."/>
            <person name="Cochrane G."/>
            <person name="Meng A."/>
            <person name="Brown T."/>
            <person name="Cohen L."/>
        </authorList>
    </citation>
    <scope>NUCLEOTIDE SEQUENCE</scope>
    <source>
        <strain evidence="6">CCMP325</strain>
    </source>
</reference>
<dbReference type="PROSITE" id="PS50003">
    <property type="entry name" value="PH_DOMAIN"/>
    <property type="match status" value="1"/>
</dbReference>
<evidence type="ECO:0000256" key="2">
    <source>
        <dbReference type="ARBA" id="ARBA00023043"/>
    </source>
</evidence>
<organism evidence="6">
    <name type="scientific">Hanusia phi</name>
    <dbReference type="NCBI Taxonomy" id="3032"/>
    <lineage>
        <taxon>Eukaryota</taxon>
        <taxon>Cryptophyceae</taxon>
        <taxon>Pyrenomonadales</taxon>
        <taxon>Geminigeraceae</taxon>
        <taxon>Hanusia</taxon>
    </lineage>
</organism>
<dbReference type="EMBL" id="HBEO01005520">
    <property type="protein sequence ID" value="CAD8472029.1"/>
    <property type="molecule type" value="Transcribed_RNA"/>
</dbReference>
<dbReference type="InterPro" id="IPR001849">
    <property type="entry name" value="PH_domain"/>
</dbReference>
<feature type="repeat" description="ANK" evidence="3">
    <location>
        <begin position="34"/>
        <end position="67"/>
    </location>
</feature>
<feature type="domain" description="PH" evidence="5">
    <location>
        <begin position="201"/>
        <end position="361"/>
    </location>
</feature>
<dbReference type="Gene3D" id="1.25.40.20">
    <property type="entry name" value="Ankyrin repeat-containing domain"/>
    <property type="match status" value="1"/>
</dbReference>
<dbReference type="PROSITE" id="PS50297">
    <property type="entry name" value="ANK_REP_REGION"/>
    <property type="match status" value="1"/>
</dbReference>
<evidence type="ECO:0000256" key="3">
    <source>
        <dbReference type="PROSITE-ProRule" id="PRU00023"/>
    </source>
</evidence>
<accession>A0A7S0HBT2</accession>
<dbReference type="AlphaFoldDB" id="A0A7S0HBT2"/>
<sequence>MGAVASGGCGCEESSKEKSCENVYENVEAIKMRGGNTALHSAAARGSVNEIRSLVLERKADVNCQNIHGQTPLHLCVLSCADYDKLTTARLLVSLGARTYIEDKRGRSPLDVAIESGVKDVEMFLKEASTRSCKDGLDNIHSDSPSNKEKAKLEINTSQDVYSNTPEASPQPDRSLALSPGTYQFGVAFDPTLPLPTSLQGLQMQGVLFERDQQDPSRWDEIFMALRPVQMPLALESKSIPKEIADNLEGSRWKLVLVKGPAHRSRDGARLLRCEETLQMEEILSCQSSILSEEDKHAIRQRRLDLREEFLSRGERFRDYERNINPCTFKLRTVRGSDWELVATTENARNLWIKRIASAREETAREEEFLRWELSETGFCIDSAVDRPIEI</sequence>
<gene>
    <name evidence="6" type="ORF">HPHI1048_LOCUS3936</name>
</gene>
<keyword evidence="2 3" id="KW-0040">ANK repeat</keyword>
<feature type="region of interest" description="Disordered" evidence="4">
    <location>
        <begin position="135"/>
        <end position="174"/>
    </location>
</feature>
<dbReference type="PROSITE" id="PS50088">
    <property type="entry name" value="ANK_REPEAT"/>
    <property type="match status" value="1"/>
</dbReference>
<dbReference type="InterPro" id="IPR002110">
    <property type="entry name" value="Ankyrin_rpt"/>
</dbReference>
<dbReference type="InterPro" id="IPR036770">
    <property type="entry name" value="Ankyrin_rpt-contain_sf"/>
</dbReference>
<evidence type="ECO:0000259" key="5">
    <source>
        <dbReference type="PROSITE" id="PS50003"/>
    </source>
</evidence>
<evidence type="ECO:0000313" key="6">
    <source>
        <dbReference type="EMBL" id="CAD8472029.1"/>
    </source>
</evidence>
<proteinExistence type="predicted"/>
<feature type="compositionally biased region" description="Basic and acidic residues" evidence="4">
    <location>
        <begin position="135"/>
        <end position="153"/>
    </location>
</feature>
<dbReference type="Pfam" id="PF12796">
    <property type="entry name" value="Ank_2"/>
    <property type="match status" value="1"/>
</dbReference>
<protein>
    <recommendedName>
        <fullName evidence="5">PH domain-containing protein</fullName>
    </recommendedName>
</protein>
<evidence type="ECO:0000256" key="4">
    <source>
        <dbReference type="SAM" id="MobiDB-lite"/>
    </source>
</evidence>
<name>A0A7S0HBT2_9CRYP</name>
<dbReference type="PANTHER" id="PTHR24201">
    <property type="entry name" value="ANK_REP_REGION DOMAIN-CONTAINING PROTEIN"/>
    <property type="match status" value="1"/>
</dbReference>
<keyword evidence="1" id="KW-0677">Repeat</keyword>
<dbReference type="SUPFAM" id="SSF48403">
    <property type="entry name" value="Ankyrin repeat"/>
    <property type="match status" value="1"/>
</dbReference>
<feature type="compositionally biased region" description="Polar residues" evidence="4">
    <location>
        <begin position="155"/>
        <end position="168"/>
    </location>
</feature>